<protein>
    <submittedName>
        <fullName evidence="3">Type III secretion protein D</fullName>
    </submittedName>
</protein>
<evidence type="ECO:0000259" key="1">
    <source>
        <dbReference type="Pfam" id="PF16697"/>
    </source>
</evidence>
<dbReference type="Gene3D" id="2.60.200.20">
    <property type="match status" value="1"/>
</dbReference>
<evidence type="ECO:0000313" key="3">
    <source>
        <dbReference type="EMBL" id="SED12756.1"/>
    </source>
</evidence>
<accession>A0A1H4Y446</accession>
<feature type="domain" description="YscD cytoplasmic" evidence="1">
    <location>
        <begin position="14"/>
        <end position="103"/>
    </location>
</feature>
<comment type="caution">
    <text evidence="3">The sequence shown here is derived from an EMBL/GenBank/DDBJ whole genome shotgun (WGS) entry which is preliminary data.</text>
</comment>
<keyword evidence="4" id="KW-1185">Reference proteome</keyword>
<dbReference type="InterPro" id="IPR032030">
    <property type="entry name" value="YscD_cytoplasmic_dom"/>
</dbReference>
<dbReference type="Proteomes" id="UP000183155">
    <property type="component" value="Unassembled WGS sequence"/>
</dbReference>
<dbReference type="InterPro" id="IPR008984">
    <property type="entry name" value="SMAD_FHA_dom_sf"/>
</dbReference>
<gene>
    <name evidence="3" type="ORF">SAMN04490203_3875</name>
</gene>
<evidence type="ECO:0000259" key="2">
    <source>
        <dbReference type="Pfam" id="PF21934"/>
    </source>
</evidence>
<sequence length="304" mass="33603">MNVQAGNFVMVELRVLSGLHQGAALPLVGERWGIGAHEDADLALYDPGIEPRHAELQCIEGKWRVQALEGLVQDDAGNAAAQIADLLPGAEFAISGIRLCVINADCPWPEAPVDTPSARAAVAVDDLSTVDRPRWKKPLMGVLTVLALAFTGLACWPVSEAPATLESPVIDGKSRLETSHEVQQQLLRMLSERELASVIRLELANHQVTLRGDVLRVQLPLVSRMLDRFQTQFDTPVKVINRVQEISPDLPFKIVQIIGGKKAHVVLAGGRRMFFGDEVEGLRLTFIDNHRLLFEGKRHYEVRW</sequence>
<reference evidence="3 4" key="1">
    <citation type="submission" date="2016-10" db="EMBL/GenBank/DDBJ databases">
        <authorList>
            <person name="Varghese N."/>
            <person name="Submissions S."/>
        </authorList>
    </citation>
    <scope>NUCLEOTIDE SEQUENCE [LARGE SCALE GENOMIC DNA]</scope>
    <source>
        <strain evidence="3 4">BS3652</strain>
    </source>
</reference>
<proteinExistence type="predicted"/>
<dbReference type="InterPro" id="IPR053946">
    <property type="entry name" value="YscD_ppl_3rd"/>
</dbReference>
<feature type="domain" description="YscD-like Bon-like" evidence="2">
    <location>
        <begin position="181"/>
        <end position="244"/>
    </location>
</feature>
<organism evidence="3 4">
    <name type="scientific">Pseudomonas taetrolens</name>
    <dbReference type="NCBI Taxonomy" id="47884"/>
    <lineage>
        <taxon>Bacteria</taxon>
        <taxon>Pseudomonadati</taxon>
        <taxon>Pseudomonadota</taxon>
        <taxon>Gammaproteobacteria</taxon>
        <taxon>Pseudomonadales</taxon>
        <taxon>Pseudomonadaceae</taxon>
        <taxon>Pseudomonas</taxon>
    </lineage>
</organism>
<name>A0A1H4Y446_PSETA</name>
<dbReference type="Pfam" id="PF21934">
    <property type="entry name" value="Yop-YscD_ppl_3rd"/>
    <property type="match status" value="1"/>
</dbReference>
<dbReference type="Pfam" id="PF16697">
    <property type="entry name" value="Yop-YscD_cpl"/>
    <property type="match status" value="1"/>
</dbReference>
<dbReference type="RefSeq" id="WP_328587159.1">
    <property type="nucleotide sequence ID" value="NZ_FNRS01000001.1"/>
</dbReference>
<evidence type="ECO:0000313" key="4">
    <source>
        <dbReference type="Proteomes" id="UP000183155"/>
    </source>
</evidence>
<dbReference type="SUPFAM" id="SSF49879">
    <property type="entry name" value="SMAD/FHA domain"/>
    <property type="match status" value="1"/>
</dbReference>
<dbReference type="CDD" id="cd00060">
    <property type="entry name" value="FHA"/>
    <property type="match status" value="1"/>
</dbReference>
<dbReference type="EMBL" id="FNRS01000001">
    <property type="protein sequence ID" value="SED12756.1"/>
    <property type="molecule type" value="Genomic_DNA"/>
</dbReference>